<dbReference type="PANTHER" id="PTHR31410:SF1">
    <property type="entry name" value="POST-GPI ATTACHMENT TO PROTEINS FACTOR 4"/>
    <property type="match status" value="1"/>
</dbReference>
<proteinExistence type="predicted"/>
<evidence type="ECO:0000256" key="1">
    <source>
        <dbReference type="SAM" id="Phobius"/>
    </source>
</evidence>
<sequence length="432" mass="49147">MHFSARLVTAIAVFVAFVFMYIVNSVSARDPTSVFFNPRKGYAPRYSAIRRQEADAYTSSYNPATVVKAGDEKTRKLCVGIPSYNRQQAENLQAAVGSLLQGLTPEERQEIYLMVFLPHSNPSHHPAYSEKWLSELTDEVLTYEYGFDRMQYIRDMETQGRVHEKSLFDYAYLLDKCASQFTPYVAIFEDDTLAADGWYHRTLSALRDAHQQAALVRSKPEFLYLRLFYTEEFLGWNAENWKLYFRNSLYMAAIPTLVLLALRFIKPTTTKWSLALLSRRSFVIAYATLASLILLFFALGRMTVLPLPPGVHEMPQFGCCSQAFVFPNIKALELISYFKERHVGFVDVLTEDFANERGELRYAVTPSLVQHVGREKGRDGDKSGLGMKWGMGVGERIWSFGFEGLDGGQLRREHESVAQGKGGGGHQDVEMY</sequence>
<dbReference type="CDD" id="cd22189">
    <property type="entry name" value="PGAP4-like_fungal"/>
    <property type="match status" value="1"/>
</dbReference>
<evidence type="ECO:0000256" key="2">
    <source>
        <dbReference type="SAM" id="SignalP"/>
    </source>
</evidence>
<dbReference type="OrthoDB" id="2016523at2759"/>
<reference evidence="3" key="1">
    <citation type="submission" date="2020-01" db="EMBL/GenBank/DDBJ databases">
        <authorList>
            <consortium name="DOE Joint Genome Institute"/>
            <person name="Haridas S."/>
            <person name="Albert R."/>
            <person name="Binder M."/>
            <person name="Bloem J."/>
            <person name="Labutti K."/>
            <person name="Salamov A."/>
            <person name="Andreopoulos B."/>
            <person name="Baker S.E."/>
            <person name="Barry K."/>
            <person name="Bills G."/>
            <person name="Bluhm B.H."/>
            <person name="Cannon C."/>
            <person name="Castanera R."/>
            <person name="Culley D.E."/>
            <person name="Daum C."/>
            <person name="Ezra D."/>
            <person name="Gonzalez J.B."/>
            <person name="Henrissat B."/>
            <person name="Kuo A."/>
            <person name="Liang C."/>
            <person name="Lipzen A."/>
            <person name="Lutzoni F."/>
            <person name="Magnuson J."/>
            <person name="Mondo S."/>
            <person name="Nolan M."/>
            <person name="Ohm R."/>
            <person name="Pangilinan J."/>
            <person name="Park H.-J."/>
            <person name="Ramirez L."/>
            <person name="Alfaro M."/>
            <person name="Sun H."/>
            <person name="Tritt A."/>
            <person name="Yoshinaga Y."/>
            <person name="Zwiers L.-H."/>
            <person name="Turgeon B.G."/>
            <person name="Goodwin S.B."/>
            <person name="Spatafora J.W."/>
            <person name="Crous P.W."/>
            <person name="Grigoriev I.V."/>
        </authorList>
    </citation>
    <scope>NUCLEOTIDE SEQUENCE</scope>
    <source>
        <strain evidence="3">IPT5</strain>
    </source>
</reference>
<dbReference type="GO" id="GO:0016757">
    <property type="term" value="F:glycosyltransferase activity"/>
    <property type="evidence" value="ECO:0007669"/>
    <property type="project" value="InterPro"/>
</dbReference>
<feature type="signal peptide" evidence="2">
    <location>
        <begin position="1"/>
        <end position="28"/>
    </location>
</feature>
<dbReference type="InterPro" id="IPR029044">
    <property type="entry name" value="Nucleotide-diphossugar_trans"/>
</dbReference>
<evidence type="ECO:0000313" key="4">
    <source>
        <dbReference type="Proteomes" id="UP000799423"/>
    </source>
</evidence>
<name>A0A6A7ATV2_9PLEO</name>
<feature type="transmembrane region" description="Helical" evidence="1">
    <location>
        <begin position="248"/>
        <end position="265"/>
    </location>
</feature>
<dbReference type="Proteomes" id="UP000799423">
    <property type="component" value="Unassembled WGS sequence"/>
</dbReference>
<feature type="chain" id="PRO_5025500681" evidence="2">
    <location>
        <begin position="29"/>
        <end position="432"/>
    </location>
</feature>
<dbReference type="GO" id="GO:0006506">
    <property type="term" value="P:GPI anchor biosynthetic process"/>
    <property type="evidence" value="ECO:0007669"/>
    <property type="project" value="InterPro"/>
</dbReference>
<protein>
    <submittedName>
        <fullName evidence="3">Integral membrane protein-like protein</fullName>
    </submittedName>
</protein>
<dbReference type="EMBL" id="MU006332">
    <property type="protein sequence ID" value="KAF2846691.1"/>
    <property type="molecule type" value="Genomic_DNA"/>
</dbReference>
<gene>
    <name evidence="3" type="ORF">T440DRAFT_221901</name>
</gene>
<dbReference type="GO" id="GO:0000139">
    <property type="term" value="C:Golgi membrane"/>
    <property type="evidence" value="ECO:0007669"/>
    <property type="project" value="InterPro"/>
</dbReference>
<dbReference type="AlphaFoldDB" id="A0A6A7ATV2"/>
<keyword evidence="2" id="KW-0732">Signal</keyword>
<accession>A0A6A7ATV2</accession>
<feature type="transmembrane region" description="Helical" evidence="1">
    <location>
        <begin position="277"/>
        <end position="299"/>
    </location>
</feature>
<keyword evidence="1" id="KW-1133">Transmembrane helix</keyword>
<keyword evidence="1" id="KW-0472">Membrane</keyword>
<keyword evidence="4" id="KW-1185">Reference proteome</keyword>
<dbReference type="PANTHER" id="PTHR31410">
    <property type="entry name" value="TRANSMEMBRANE PROTEIN 246"/>
    <property type="match status" value="1"/>
</dbReference>
<evidence type="ECO:0000313" key="3">
    <source>
        <dbReference type="EMBL" id="KAF2846691.1"/>
    </source>
</evidence>
<organism evidence="3 4">
    <name type="scientific">Plenodomus tracheiphilus IPT5</name>
    <dbReference type="NCBI Taxonomy" id="1408161"/>
    <lineage>
        <taxon>Eukaryota</taxon>
        <taxon>Fungi</taxon>
        <taxon>Dikarya</taxon>
        <taxon>Ascomycota</taxon>
        <taxon>Pezizomycotina</taxon>
        <taxon>Dothideomycetes</taxon>
        <taxon>Pleosporomycetidae</taxon>
        <taxon>Pleosporales</taxon>
        <taxon>Pleosporineae</taxon>
        <taxon>Leptosphaeriaceae</taxon>
        <taxon>Plenodomus</taxon>
    </lineage>
</organism>
<keyword evidence="1" id="KW-0812">Transmembrane</keyword>
<dbReference type="InterPro" id="IPR029675">
    <property type="entry name" value="PGAP4"/>
</dbReference>
<dbReference type="SUPFAM" id="SSF53448">
    <property type="entry name" value="Nucleotide-diphospho-sugar transferases"/>
    <property type="match status" value="1"/>
</dbReference>